<gene>
    <name evidence="1" type="ORF">AB205_0073250</name>
</gene>
<reference evidence="2" key="1">
    <citation type="journal article" date="2017" name="Nat. Commun.">
        <title>The North American bullfrog draft genome provides insight into hormonal regulation of long noncoding RNA.</title>
        <authorList>
            <person name="Hammond S.A."/>
            <person name="Warren R.L."/>
            <person name="Vandervalk B.P."/>
            <person name="Kucuk E."/>
            <person name="Khan H."/>
            <person name="Gibb E.A."/>
            <person name="Pandoh P."/>
            <person name="Kirk H."/>
            <person name="Zhao Y."/>
            <person name="Jones M."/>
            <person name="Mungall A.J."/>
            <person name="Coope R."/>
            <person name="Pleasance S."/>
            <person name="Moore R.A."/>
            <person name="Holt R.A."/>
            <person name="Round J.M."/>
            <person name="Ohora S."/>
            <person name="Walle B.V."/>
            <person name="Veldhoen N."/>
            <person name="Helbing C.C."/>
            <person name="Birol I."/>
        </authorList>
    </citation>
    <scope>NUCLEOTIDE SEQUENCE [LARGE SCALE GENOMIC DNA]</scope>
</reference>
<protein>
    <submittedName>
        <fullName evidence="1">Uncharacterized protein</fullName>
    </submittedName>
</protein>
<dbReference type="Proteomes" id="UP000228934">
    <property type="component" value="Unassembled WGS sequence"/>
</dbReference>
<accession>A0A2G9Q1L7</accession>
<sequence length="36" mass="3948">MMGASTCLTLNVCASSKFVFYRGDITHLMKASSTQF</sequence>
<name>A0A2G9Q1L7_AQUCT</name>
<proteinExistence type="predicted"/>
<dbReference type="EMBL" id="KZ370042">
    <property type="protein sequence ID" value="PIO09455.1"/>
    <property type="molecule type" value="Genomic_DNA"/>
</dbReference>
<keyword evidence="2" id="KW-1185">Reference proteome</keyword>
<evidence type="ECO:0000313" key="1">
    <source>
        <dbReference type="EMBL" id="PIO09455.1"/>
    </source>
</evidence>
<organism evidence="1 2">
    <name type="scientific">Aquarana catesbeiana</name>
    <name type="common">American bullfrog</name>
    <name type="synonym">Rana catesbeiana</name>
    <dbReference type="NCBI Taxonomy" id="8400"/>
    <lineage>
        <taxon>Eukaryota</taxon>
        <taxon>Metazoa</taxon>
        <taxon>Chordata</taxon>
        <taxon>Craniata</taxon>
        <taxon>Vertebrata</taxon>
        <taxon>Euteleostomi</taxon>
        <taxon>Amphibia</taxon>
        <taxon>Batrachia</taxon>
        <taxon>Anura</taxon>
        <taxon>Neobatrachia</taxon>
        <taxon>Ranoidea</taxon>
        <taxon>Ranidae</taxon>
        <taxon>Aquarana</taxon>
    </lineage>
</organism>
<dbReference type="AlphaFoldDB" id="A0A2G9Q1L7"/>
<evidence type="ECO:0000313" key="2">
    <source>
        <dbReference type="Proteomes" id="UP000228934"/>
    </source>
</evidence>